<dbReference type="Pfam" id="PF00583">
    <property type="entry name" value="Acetyltransf_1"/>
    <property type="match status" value="1"/>
</dbReference>
<dbReference type="InterPro" id="IPR016181">
    <property type="entry name" value="Acyl_CoA_acyltransferase"/>
</dbReference>
<accession>A0ABU0LZT3</accession>
<dbReference type="PANTHER" id="PTHR45896:SF1">
    <property type="entry name" value="N-ALPHA-ACETYLTRANSFERASE 30"/>
    <property type="match status" value="1"/>
</dbReference>
<evidence type="ECO:0000313" key="5">
    <source>
        <dbReference type="EMBL" id="MDQ0514188.1"/>
    </source>
</evidence>
<dbReference type="PANTHER" id="PTHR45896">
    <property type="entry name" value="N-ALPHA-ACETYLTRANSFERASE 30"/>
    <property type="match status" value="1"/>
</dbReference>
<comment type="similarity">
    <text evidence="3">Belongs to the acetyltransferase family. MAK3 subfamily.</text>
</comment>
<name>A0ABU0LZT3_9BACT</name>
<feature type="domain" description="N-acetyltransferase" evidence="4">
    <location>
        <begin position="1"/>
        <end position="143"/>
    </location>
</feature>
<organism evidence="5 6">
    <name type="scientific">Mycoplasmoides fastidiosum</name>
    <dbReference type="NCBI Taxonomy" id="92758"/>
    <lineage>
        <taxon>Bacteria</taxon>
        <taxon>Bacillati</taxon>
        <taxon>Mycoplasmatota</taxon>
        <taxon>Mycoplasmoidales</taxon>
        <taxon>Mycoplasmoidaceae</taxon>
        <taxon>Mycoplasmoides</taxon>
    </lineage>
</organism>
<dbReference type="Proteomes" id="UP001240643">
    <property type="component" value="Unassembled WGS sequence"/>
</dbReference>
<evidence type="ECO:0000256" key="1">
    <source>
        <dbReference type="ARBA" id="ARBA00022679"/>
    </source>
</evidence>
<keyword evidence="2" id="KW-0012">Acyltransferase</keyword>
<dbReference type="SUPFAM" id="SSF55729">
    <property type="entry name" value="Acyl-CoA N-acyltransferases (Nat)"/>
    <property type="match status" value="1"/>
</dbReference>
<dbReference type="PROSITE" id="PS51186">
    <property type="entry name" value="GNAT"/>
    <property type="match status" value="1"/>
</dbReference>
<dbReference type="CDD" id="cd04301">
    <property type="entry name" value="NAT_SF"/>
    <property type="match status" value="1"/>
</dbReference>
<evidence type="ECO:0000256" key="3">
    <source>
        <dbReference type="ARBA" id="ARBA00024025"/>
    </source>
</evidence>
<dbReference type="InterPro" id="IPR000182">
    <property type="entry name" value="GNAT_dom"/>
</dbReference>
<comment type="caution">
    <text evidence="5">The sequence shown here is derived from an EMBL/GenBank/DDBJ whole genome shotgun (WGS) entry which is preliminary data.</text>
</comment>
<evidence type="ECO:0000259" key="4">
    <source>
        <dbReference type="PROSITE" id="PS51186"/>
    </source>
</evidence>
<gene>
    <name evidence="5" type="ORF">J2Z62_000626</name>
</gene>
<keyword evidence="1" id="KW-0808">Transferase</keyword>
<sequence>MIVFLTQQEWLKLLHQEQINNFFDDQIDYQPYLETTYDLILAYQLDQKIIGFLLAKKNVTDWEIIWLFVQKKYRNQGVAINLVTAFLGILKQTNQLVAVWLEVKIHNQAALNLYQKVGFVKNRLRKNYYGNNLNAWEMKYQIN</sequence>
<dbReference type="Gene3D" id="3.40.630.30">
    <property type="match status" value="1"/>
</dbReference>
<evidence type="ECO:0000313" key="6">
    <source>
        <dbReference type="Proteomes" id="UP001240643"/>
    </source>
</evidence>
<dbReference type="InterPro" id="IPR044542">
    <property type="entry name" value="NAA30-like"/>
</dbReference>
<protein>
    <submittedName>
        <fullName evidence="5">Ribosomal protein S18 acetylase RimI-like enzyme</fullName>
    </submittedName>
</protein>
<dbReference type="RefSeq" id="WP_256547119.1">
    <property type="nucleotide sequence ID" value="NZ_CP101809.1"/>
</dbReference>
<dbReference type="EMBL" id="JAUSWO010000001">
    <property type="protein sequence ID" value="MDQ0514188.1"/>
    <property type="molecule type" value="Genomic_DNA"/>
</dbReference>
<reference evidence="5" key="1">
    <citation type="submission" date="2023-07" db="EMBL/GenBank/DDBJ databases">
        <title>Genomic Encyclopedia of Type Strains, Phase IV (KMG-IV): sequencing the most valuable type-strain genomes for metagenomic binning, comparative biology and taxonomic classification.</title>
        <authorList>
            <person name="Goeker M."/>
        </authorList>
    </citation>
    <scope>NUCLEOTIDE SEQUENCE [LARGE SCALE GENOMIC DNA]</scope>
    <source>
        <strain evidence="5">DSM 21204</strain>
    </source>
</reference>
<evidence type="ECO:0000256" key="2">
    <source>
        <dbReference type="ARBA" id="ARBA00023315"/>
    </source>
</evidence>
<proteinExistence type="inferred from homology"/>
<keyword evidence="6" id="KW-1185">Reference proteome</keyword>